<feature type="compositionally biased region" description="Basic and acidic residues" evidence="1">
    <location>
        <begin position="1"/>
        <end position="25"/>
    </location>
</feature>
<reference evidence="2" key="1">
    <citation type="submission" date="2016-06" db="EMBL/GenBank/DDBJ databases">
        <authorList>
            <person name="Cuomo C."/>
            <person name="Litvintseva A."/>
            <person name="Heitman J."/>
            <person name="Chen Y."/>
            <person name="Sun S."/>
            <person name="Springer D."/>
            <person name="Dromer F."/>
            <person name="Young S."/>
            <person name="Zeng Q."/>
            <person name="Chapman S."/>
            <person name="Gujja S."/>
            <person name="Saif S."/>
            <person name="Birren B."/>
        </authorList>
    </citation>
    <scope>NUCLEOTIDE SEQUENCE</scope>
    <source>
        <strain evidence="2">CBS 7841</strain>
    </source>
</reference>
<dbReference type="Proteomes" id="UP000094043">
    <property type="component" value="Chromosome 8"/>
</dbReference>
<organism evidence="2 3">
    <name type="scientific">Cryptococcus depauperatus CBS 7841</name>
    <dbReference type="NCBI Taxonomy" id="1295531"/>
    <lineage>
        <taxon>Eukaryota</taxon>
        <taxon>Fungi</taxon>
        <taxon>Dikarya</taxon>
        <taxon>Basidiomycota</taxon>
        <taxon>Agaricomycotina</taxon>
        <taxon>Tremellomycetes</taxon>
        <taxon>Tremellales</taxon>
        <taxon>Cryptococcaceae</taxon>
        <taxon>Cryptococcus</taxon>
    </lineage>
</organism>
<reference evidence="2" key="2">
    <citation type="journal article" date="2022" name="Elife">
        <title>Obligate sexual reproduction of a homothallic fungus closely related to the Cryptococcus pathogenic species complex.</title>
        <authorList>
            <person name="Passer A.R."/>
            <person name="Clancey S.A."/>
            <person name="Shea T."/>
            <person name="David-Palma M."/>
            <person name="Averette A.F."/>
            <person name="Boekhout T."/>
            <person name="Porcel B.M."/>
            <person name="Nowrousian M."/>
            <person name="Cuomo C.A."/>
            <person name="Sun S."/>
            <person name="Heitman J."/>
            <person name="Coelho M.A."/>
        </authorList>
    </citation>
    <scope>NUCLEOTIDE SEQUENCE</scope>
    <source>
        <strain evidence="2">CBS 7841</strain>
    </source>
</reference>
<evidence type="ECO:0000313" key="2">
    <source>
        <dbReference type="EMBL" id="WVN90728.1"/>
    </source>
</evidence>
<dbReference type="KEGG" id="cdep:91090178"/>
<proteinExistence type="predicted"/>
<dbReference type="AlphaFoldDB" id="A0AAJ8JY98"/>
<keyword evidence="3" id="KW-1185">Reference proteome</keyword>
<name>A0AAJ8JY98_9TREE</name>
<protein>
    <submittedName>
        <fullName evidence="2">Uncharacterized protein</fullName>
    </submittedName>
</protein>
<accession>A0AAJ8JY98</accession>
<dbReference type="GeneID" id="91090178"/>
<reference evidence="2" key="3">
    <citation type="submission" date="2024-01" db="EMBL/GenBank/DDBJ databases">
        <authorList>
            <person name="Coelho M.A."/>
            <person name="David-Palma M."/>
            <person name="Shea T."/>
            <person name="Sun S."/>
            <person name="Cuomo C.A."/>
            <person name="Heitman J."/>
        </authorList>
    </citation>
    <scope>NUCLEOTIDE SEQUENCE</scope>
    <source>
        <strain evidence="2">CBS 7841</strain>
    </source>
</reference>
<dbReference type="EMBL" id="CP143791">
    <property type="protein sequence ID" value="WVN90728.1"/>
    <property type="molecule type" value="Genomic_DNA"/>
</dbReference>
<dbReference type="RefSeq" id="XP_066071428.1">
    <property type="nucleotide sequence ID" value="XM_066215331.1"/>
</dbReference>
<gene>
    <name evidence="2" type="ORF">L203_105970</name>
</gene>
<evidence type="ECO:0000256" key="1">
    <source>
        <dbReference type="SAM" id="MobiDB-lite"/>
    </source>
</evidence>
<evidence type="ECO:0000313" key="3">
    <source>
        <dbReference type="Proteomes" id="UP000094043"/>
    </source>
</evidence>
<feature type="region of interest" description="Disordered" evidence="1">
    <location>
        <begin position="1"/>
        <end position="31"/>
    </location>
</feature>
<sequence length="420" mass="49550">MVLLTSEERERDYEHGIQRKHESGKRSPHFNSHARRNLVAAMSLCFDRNAAGLSVCHEQIGSASSQEESAQIIKKLLRLIESEPAAYEVREYIEEQVYRYTERLPLNTLSDFLLQYYPSSGDVTIHESDNTWPKRHIVSLFEQDEKEYNSFNEIVINDPSFQEYREYIDDQLSRMRNNQPIISISKYADILTIKAGRFMEPVLRELLAAEPTIRPEPNGRMAIDRYDRILVECDKLEDFRSYILEQVSRFSQGLELDRLSDYLLKYHVYLTMPSEVKVHLNLWCNLRSSLQYKKPLKTAKQRDHFRETYRSSPAMLEAWEFLSDLTWRLHQDLPILSATEYFNNRCDSALPTKAPRSKSVEELGLIHRERKLREQELRLEYDQQIAVEMVKGLEHFYKKLHERIKHYTKVDCPEAESGSC</sequence>